<evidence type="ECO:0000313" key="1">
    <source>
        <dbReference type="EMBL" id="KAL2642068.1"/>
    </source>
</evidence>
<keyword evidence="2" id="KW-1185">Reference proteome</keyword>
<dbReference type="EMBL" id="JBHFFA010000002">
    <property type="protein sequence ID" value="KAL2642068.1"/>
    <property type="molecule type" value="Genomic_DNA"/>
</dbReference>
<organism evidence="1 2">
    <name type="scientific">Riccia fluitans</name>
    <dbReference type="NCBI Taxonomy" id="41844"/>
    <lineage>
        <taxon>Eukaryota</taxon>
        <taxon>Viridiplantae</taxon>
        <taxon>Streptophyta</taxon>
        <taxon>Embryophyta</taxon>
        <taxon>Marchantiophyta</taxon>
        <taxon>Marchantiopsida</taxon>
        <taxon>Marchantiidae</taxon>
        <taxon>Marchantiales</taxon>
        <taxon>Ricciaceae</taxon>
        <taxon>Riccia</taxon>
    </lineage>
</organism>
<dbReference type="AlphaFoldDB" id="A0ABD1Z2V5"/>
<proteinExistence type="predicted"/>
<protein>
    <submittedName>
        <fullName evidence="1">Uncharacterized protein</fullName>
    </submittedName>
</protein>
<sequence>MIESPNIWITVLAKVSDAMSMGLLKSEEYPCRTFVTVDGIRDVYTVPEGATNHVSGQYFGRVVKKKQGRSDLFQRIASTLSTQIHAHLQHLSNLDATEVLPFGGQFVDGVMGGFHEGLSADFPRISAENCEEQPRNPNRAEEFDWLDDSFHSLRRFGLYKVVRASQVVRISYPNWRGDLRVAWTVPEFVPEELVDEWHNLCIDVDITGRLTAFRRLPSICPDLHLILIWLLDSCIRRRIWKGIVFLGSKRGMLQL</sequence>
<accession>A0ABD1Z2V5</accession>
<reference evidence="1 2" key="1">
    <citation type="submission" date="2024-09" db="EMBL/GenBank/DDBJ databases">
        <title>Chromosome-scale assembly of Riccia fluitans.</title>
        <authorList>
            <person name="Paukszto L."/>
            <person name="Sawicki J."/>
            <person name="Karawczyk K."/>
            <person name="Piernik-Szablinska J."/>
            <person name="Szczecinska M."/>
            <person name="Mazdziarz M."/>
        </authorList>
    </citation>
    <scope>NUCLEOTIDE SEQUENCE [LARGE SCALE GENOMIC DNA]</scope>
    <source>
        <strain evidence="1">Rf_01</strain>
        <tissue evidence="1">Aerial parts of the thallus</tissue>
    </source>
</reference>
<comment type="caution">
    <text evidence="1">The sequence shown here is derived from an EMBL/GenBank/DDBJ whole genome shotgun (WGS) entry which is preliminary data.</text>
</comment>
<name>A0ABD1Z2V5_9MARC</name>
<evidence type="ECO:0000313" key="2">
    <source>
        <dbReference type="Proteomes" id="UP001605036"/>
    </source>
</evidence>
<dbReference type="Proteomes" id="UP001605036">
    <property type="component" value="Unassembled WGS sequence"/>
</dbReference>
<gene>
    <name evidence="1" type="ORF">R1flu_009655</name>
</gene>